<keyword evidence="1" id="KW-0472">Membrane</keyword>
<feature type="transmembrane region" description="Helical" evidence="1">
    <location>
        <begin position="26"/>
        <end position="48"/>
    </location>
</feature>
<organism evidence="2 3">
    <name type="scientific">Sphingomonas rustica</name>
    <dbReference type="NCBI Taxonomy" id="3103142"/>
    <lineage>
        <taxon>Bacteria</taxon>
        <taxon>Pseudomonadati</taxon>
        <taxon>Pseudomonadota</taxon>
        <taxon>Alphaproteobacteria</taxon>
        <taxon>Sphingomonadales</taxon>
        <taxon>Sphingomonadaceae</taxon>
        <taxon>Sphingomonas</taxon>
    </lineage>
</organism>
<evidence type="ECO:0000313" key="3">
    <source>
        <dbReference type="Proteomes" id="UP001427805"/>
    </source>
</evidence>
<keyword evidence="3" id="KW-1185">Reference proteome</keyword>
<name>A0ABV0BDY6_9SPHN</name>
<protein>
    <recommendedName>
        <fullName evidence="4">DUF4175 domain-containing protein</fullName>
    </recommendedName>
</protein>
<proteinExistence type="predicted"/>
<dbReference type="EMBL" id="JBDIZK010000016">
    <property type="protein sequence ID" value="MEN3749762.1"/>
    <property type="molecule type" value="Genomic_DNA"/>
</dbReference>
<comment type="caution">
    <text evidence="2">The sequence shown here is derived from an EMBL/GenBank/DDBJ whole genome shotgun (WGS) entry which is preliminary data.</text>
</comment>
<sequence length="84" mass="8828">MDDPNKPLFRYTQGNSILSARPLTGAAWGIAALLLLGPIVAMFVAGALTPGQGAGWPLLTIVVTGTIAWMIAKQILKTRSVPAR</sequence>
<keyword evidence="1" id="KW-1133">Transmembrane helix</keyword>
<evidence type="ECO:0008006" key="4">
    <source>
        <dbReference type="Google" id="ProtNLM"/>
    </source>
</evidence>
<evidence type="ECO:0000256" key="1">
    <source>
        <dbReference type="SAM" id="Phobius"/>
    </source>
</evidence>
<gene>
    <name evidence="2" type="ORF">TPR58_21500</name>
</gene>
<dbReference type="Proteomes" id="UP001427805">
    <property type="component" value="Unassembled WGS sequence"/>
</dbReference>
<accession>A0ABV0BDY6</accession>
<evidence type="ECO:0000313" key="2">
    <source>
        <dbReference type="EMBL" id="MEN3749762.1"/>
    </source>
</evidence>
<reference evidence="2 3" key="1">
    <citation type="submission" date="2024-05" db="EMBL/GenBank/DDBJ databases">
        <title>Sphingomonas sp. HF-S3 16S ribosomal RNA gene Genome sequencing and assembly.</title>
        <authorList>
            <person name="Lee H."/>
        </authorList>
    </citation>
    <scope>NUCLEOTIDE SEQUENCE [LARGE SCALE GENOMIC DNA]</scope>
    <source>
        <strain evidence="2 3">HF-S3</strain>
    </source>
</reference>
<dbReference type="RefSeq" id="WP_346248806.1">
    <property type="nucleotide sequence ID" value="NZ_JBDIZK010000016.1"/>
</dbReference>
<feature type="transmembrane region" description="Helical" evidence="1">
    <location>
        <begin position="54"/>
        <end position="72"/>
    </location>
</feature>
<keyword evidence="1" id="KW-0812">Transmembrane</keyword>